<dbReference type="Proteomes" id="UP000252254">
    <property type="component" value="Unassembled WGS sequence"/>
</dbReference>
<evidence type="ECO:0000313" key="2">
    <source>
        <dbReference type="EMBL" id="RBO95232.1"/>
    </source>
</evidence>
<dbReference type="AlphaFoldDB" id="A0A366DYS1"/>
<keyword evidence="1" id="KW-1133">Transmembrane helix</keyword>
<protein>
    <submittedName>
        <fullName evidence="2">Uncharacterized protein</fullName>
    </submittedName>
</protein>
<feature type="transmembrane region" description="Helical" evidence="1">
    <location>
        <begin position="7"/>
        <end position="27"/>
    </location>
</feature>
<dbReference type="STRING" id="200904.GCA_900168775_03460"/>
<keyword evidence="3" id="KW-1185">Reference proteome</keyword>
<dbReference type="RefSeq" id="WP_113869599.1">
    <property type="nucleotide sequence ID" value="NZ_BAABQN010000006.1"/>
</dbReference>
<accession>A0A366DYS1</accession>
<gene>
    <name evidence="2" type="ORF">DES48_10969</name>
</gene>
<sequence>MTKKRFAWRTGILVVLAFGIISSYYFFSLTPPGPIPSTNKLLKTLNQTIKDNSYEERDIKVSSIQDTKKLDDNTIFTPFKTSSGSYGYGVFTWERLHWKVHSMDTEGTPAFVSVDSDDPTTYFFVWNFDPEEPVSTLYFYFLQDRNYNMEAYFPGVQMEQQVTINSTDYGSLEFPTEWRYLLTEGKDPNNKSVFSTSPSFTQLGWLAENSKGEVFSPKKTVRYDNFSYMDKRTNDNFYFNQLYENDLEK</sequence>
<name>A0A366DYS1_9BACI</name>
<dbReference type="OrthoDB" id="2452975at2"/>
<keyword evidence="1" id="KW-0472">Membrane</keyword>
<dbReference type="EMBL" id="QNRI01000009">
    <property type="protein sequence ID" value="RBO95232.1"/>
    <property type="molecule type" value="Genomic_DNA"/>
</dbReference>
<proteinExistence type="predicted"/>
<evidence type="ECO:0000256" key="1">
    <source>
        <dbReference type="SAM" id="Phobius"/>
    </source>
</evidence>
<evidence type="ECO:0000313" key="3">
    <source>
        <dbReference type="Proteomes" id="UP000252254"/>
    </source>
</evidence>
<comment type="caution">
    <text evidence="2">The sequence shown here is derived from an EMBL/GenBank/DDBJ whole genome shotgun (WGS) entry which is preliminary data.</text>
</comment>
<reference evidence="2 3" key="1">
    <citation type="submission" date="2018-06" db="EMBL/GenBank/DDBJ databases">
        <title>Genomic Encyclopedia of Type Strains, Phase IV (KMG-IV): sequencing the most valuable type-strain genomes for metagenomic binning, comparative biology and taxonomic classification.</title>
        <authorList>
            <person name="Goeker M."/>
        </authorList>
    </citation>
    <scope>NUCLEOTIDE SEQUENCE [LARGE SCALE GENOMIC DNA]</scope>
    <source>
        <strain evidence="2 3">DSM 15140</strain>
    </source>
</reference>
<keyword evidence="1" id="KW-0812">Transmembrane</keyword>
<organism evidence="2 3">
    <name type="scientific">Paraliobacillus ryukyuensis</name>
    <dbReference type="NCBI Taxonomy" id="200904"/>
    <lineage>
        <taxon>Bacteria</taxon>
        <taxon>Bacillati</taxon>
        <taxon>Bacillota</taxon>
        <taxon>Bacilli</taxon>
        <taxon>Bacillales</taxon>
        <taxon>Bacillaceae</taxon>
        <taxon>Paraliobacillus</taxon>
    </lineage>
</organism>